<accession>A0A8J3W0P8</accession>
<organism evidence="2 3">
    <name type="scientific">Sphaerimonospora thailandensis</name>
    <dbReference type="NCBI Taxonomy" id="795644"/>
    <lineage>
        <taxon>Bacteria</taxon>
        <taxon>Bacillati</taxon>
        <taxon>Actinomycetota</taxon>
        <taxon>Actinomycetes</taxon>
        <taxon>Streptosporangiales</taxon>
        <taxon>Streptosporangiaceae</taxon>
        <taxon>Sphaerimonospora</taxon>
    </lineage>
</organism>
<gene>
    <name evidence="2" type="ORF">Mth01_47070</name>
</gene>
<reference evidence="2" key="1">
    <citation type="submission" date="2021-01" db="EMBL/GenBank/DDBJ databases">
        <title>Whole genome shotgun sequence of Sphaerimonospora thailandensis NBRC 107569.</title>
        <authorList>
            <person name="Komaki H."/>
            <person name="Tamura T."/>
        </authorList>
    </citation>
    <scope>NUCLEOTIDE SEQUENCE</scope>
    <source>
        <strain evidence="2">NBRC 107569</strain>
    </source>
</reference>
<evidence type="ECO:0000313" key="2">
    <source>
        <dbReference type="EMBL" id="GIH72454.1"/>
    </source>
</evidence>
<keyword evidence="3" id="KW-1185">Reference proteome</keyword>
<dbReference type="RefSeq" id="WP_204018116.1">
    <property type="nucleotide sequence ID" value="NZ_BOOG01000052.1"/>
</dbReference>
<name>A0A8J3W0P8_9ACTN</name>
<protein>
    <submittedName>
        <fullName evidence="2">Uncharacterized protein</fullName>
    </submittedName>
</protein>
<feature type="compositionally biased region" description="Basic and acidic residues" evidence="1">
    <location>
        <begin position="69"/>
        <end position="85"/>
    </location>
</feature>
<dbReference type="Proteomes" id="UP000610966">
    <property type="component" value="Unassembled WGS sequence"/>
</dbReference>
<dbReference type="EMBL" id="BOOG01000052">
    <property type="protein sequence ID" value="GIH72454.1"/>
    <property type="molecule type" value="Genomic_DNA"/>
</dbReference>
<evidence type="ECO:0000256" key="1">
    <source>
        <dbReference type="SAM" id="MobiDB-lite"/>
    </source>
</evidence>
<proteinExistence type="predicted"/>
<feature type="region of interest" description="Disordered" evidence="1">
    <location>
        <begin position="31"/>
        <end position="85"/>
    </location>
</feature>
<evidence type="ECO:0000313" key="3">
    <source>
        <dbReference type="Proteomes" id="UP000610966"/>
    </source>
</evidence>
<sequence length="85" mass="9093">MTEQMPLTPPDPSGLEAWIRQVLRLAGPRASAHIPPLPATGPGVSAVQSAEAGPEMGFEVGFEPPPRNRPQDRPGDSRQESASRR</sequence>
<comment type="caution">
    <text evidence="2">The sequence shown here is derived from an EMBL/GenBank/DDBJ whole genome shotgun (WGS) entry which is preliminary data.</text>
</comment>
<dbReference type="AlphaFoldDB" id="A0A8J3W0P8"/>